<keyword evidence="8" id="KW-1133">Transmembrane helix</keyword>
<dbReference type="InterPro" id="IPR023827">
    <property type="entry name" value="Peptidase_S8_Asp-AS"/>
</dbReference>
<evidence type="ECO:0000313" key="11">
    <source>
        <dbReference type="EMBL" id="PNV66107.1"/>
    </source>
</evidence>
<evidence type="ECO:0000313" key="12">
    <source>
        <dbReference type="Proteomes" id="UP000236488"/>
    </source>
</evidence>
<dbReference type="InterPro" id="IPR050131">
    <property type="entry name" value="Peptidase_S8_subtilisin-like"/>
</dbReference>
<dbReference type="Proteomes" id="UP000236488">
    <property type="component" value="Unassembled WGS sequence"/>
</dbReference>
<organism evidence="11 12">
    <name type="scientific">Rubneribacter badeniensis</name>
    <dbReference type="NCBI Taxonomy" id="2070688"/>
    <lineage>
        <taxon>Bacteria</taxon>
        <taxon>Bacillati</taxon>
        <taxon>Actinomycetota</taxon>
        <taxon>Coriobacteriia</taxon>
        <taxon>Eggerthellales</taxon>
        <taxon>Eggerthellaceae</taxon>
        <taxon>Rubneribacter</taxon>
    </lineage>
</organism>
<dbReference type="InterPro" id="IPR023828">
    <property type="entry name" value="Peptidase_S8_Ser-AS"/>
</dbReference>
<dbReference type="EMBL" id="PPEL01000008">
    <property type="protein sequence ID" value="PNV66107.1"/>
    <property type="molecule type" value="Genomic_DNA"/>
</dbReference>
<dbReference type="PROSITE" id="PS00137">
    <property type="entry name" value="SUBTILASE_HIS"/>
    <property type="match status" value="1"/>
</dbReference>
<feature type="transmembrane region" description="Helical" evidence="8">
    <location>
        <begin position="1204"/>
        <end position="1224"/>
    </location>
</feature>
<evidence type="ECO:0000256" key="5">
    <source>
        <dbReference type="PROSITE-ProRule" id="PRU01240"/>
    </source>
</evidence>
<dbReference type="PROSITE" id="PS51257">
    <property type="entry name" value="PROKAR_LIPOPROTEIN"/>
    <property type="match status" value="1"/>
</dbReference>
<dbReference type="Gene3D" id="3.40.50.200">
    <property type="entry name" value="Peptidase S8/S53 domain"/>
    <property type="match status" value="2"/>
</dbReference>
<evidence type="ECO:0000256" key="2">
    <source>
        <dbReference type="ARBA" id="ARBA00022670"/>
    </source>
</evidence>
<evidence type="ECO:0000256" key="6">
    <source>
        <dbReference type="RuleBase" id="RU003355"/>
    </source>
</evidence>
<feature type="compositionally biased region" description="Pro residues" evidence="7">
    <location>
        <begin position="1164"/>
        <end position="1178"/>
    </location>
</feature>
<evidence type="ECO:0000256" key="8">
    <source>
        <dbReference type="SAM" id="Phobius"/>
    </source>
</evidence>
<feature type="region of interest" description="Disordered" evidence="7">
    <location>
        <begin position="1146"/>
        <end position="1196"/>
    </location>
</feature>
<dbReference type="InterPro" id="IPR015500">
    <property type="entry name" value="Peptidase_S8_subtilisin-rel"/>
</dbReference>
<feature type="chain" id="PRO_5014340396" description="Peptidase S8/S53 domain-containing protein" evidence="9">
    <location>
        <begin position="33"/>
        <end position="1232"/>
    </location>
</feature>
<dbReference type="Pfam" id="PF00082">
    <property type="entry name" value="Peptidase_S8"/>
    <property type="match status" value="1"/>
</dbReference>
<evidence type="ECO:0000256" key="3">
    <source>
        <dbReference type="ARBA" id="ARBA00022801"/>
    </source>
</evidence>
<protein>
    <recommendedName>
        <fullName evidence="10">Peptidase S8/S53 domain-containing protein</fullName>
    </recommendedName>
</protein>
<comment type="caution">
    <text evidence="11">The sequence shown here is derived from an EMBL/GenBank/DDBJ whole genome shotgun (WGS) entry which is preliminary data.</text>
</comment>
<dbReference type="GO" id="GO:0004252">
    <property type="term" value="F:serine-type endopeptidase activity"/>
    <property type="evidence" value="ECO:0007669"/>
    <property type="project" value="UniProtKB-UniRule"/>
</dbReference>
<evidence type="ECO:0000256" key="7">
    <source>
        <dbReference type="SAM" id="MobiDB-lite"/>
    </source>
</evidence>
<evidence type="ECO:0000256" key="9">
    <source>
        <dbReference type="SAM" id="SignalP"/>
    </source>
</evidence>
<dbReference type="SUPFAM" id="SSF52743">
    <property type="entry name" value="Subtilisin-like"/>
    <property type="match status" value="1"/>
</dbReference>
<keyword evidence="2 5" id="KW-0645">Protease</keyword>
<feature type="active site" description="Charge relay system" evidence="5">
    <location>
        <position position="675"/>
    </location>
</feature>
<accession>A0A2K2U705</accession>
<dbReference type="AlphaFoldDB" id="A0A2K2U705"/>
<comment type="similarity">
    <text evidence="1 5 6">Belongs to the peptidase S8 family.</text>
</comment>
<reference evidence="11 12" key="1">
    <citation type="journal article" date="2018" name="Int. J. Syst. Evol. Microbiol.">
        <title>Rubneribacter badeniensis gen. nov., sp. nov. and Enteroscipio rubneri gen. nov., sp. nov., new members of the Eggerthellaceae isolated from human faeces.</title>
        <authorList>
            <person name="Danylec N."/>
            <person name="Gobl A."/>
            <person name="Stoll D.A."/>
            <person name="Hetzer B."/>
            <person name="Kulling S.E."/>
            <person name="Huch M."/>
        </authorList>
    </citation>
    <scope>NUCLEOTIDE SEQUENCE [LARGE SCALE GENOMIC DNA]</scope>
    <source>
        <strain evidence="11 12">ResAG-85</strain>
    </source>
</reference>
<dbReference type="PROSITE" id="PS00138">
    <property type="entry name" value="SUBTILASE_SER"/>
    <property type="match status" value="1"/>
</dbReference>
<dbReference type="PROSITE" id="PS51892">
    <property type="entry name" value="SUBTILASE"/>
    <property type="match status" value="1"/>
</dbReference>
<sequence>MEKRRGARWLSGVLAATLACSLVPLPAGFALADEVDGAAAADGAPSAAEPLQLEPGTYVEHEAVAYVLDDASGGAQLLAANASGDDALAGAEDLMEVGAAAAEEALGTGTSAEEPSAGRLVLVRDEGKTTAELIAELEADPRVAFAEPNAVVSIEEVSDPSGSAVSSDALDALASSAFLSAEPADAPAADTVSAPAAGETDGETPDLNEFLWAFDNDGRMGGIDAAGAVDVDFAAWATQDASQLNLEDVVVAVVDTGVDATNPDLASVMWSWNDEPADVRARLEAIPGADEHGFVSNHATAPGLTSTTGITNYHGTHVAGIIGAAWDGQGVSGLAPNVRIMSVTTGSTNVDALAALDFVRQAREAGVNVRVANNSWGWSQNQSRAVNCAMAELGQAGVTSVVAVGNCAYDTDAAGSTNSTLVENPYVVTVGSVDPTGAPSLFTQYGETTTDVMAPGSGILSTWGTAVAGYLGEADPDAVIYESFDGKSRADEALGDGFPGLVFTSANAEAHVGEAGERSFDGDRALQVEYSAEVAASGVPFAMLAGQTVDLSGLTEKPKYVSVRLSGAPLEGAADSVFPGAALIVPVVGGGVSIAQLTPLSSFGAGGDSWAGFYAALPENTDWEHFSLQVYCYLQKVFFSDGVFVQAGYTPGTISVDSIGLGSNVVPYAYMQGTSMAAPVATGAAAVLAGAGLADAEGGDPAKSAERLAALLRAAAEPGEAYGGLCSTGGSVSVDNALEDDLGPAITAVADEGDTVKVQGYFMPEGTVVSLDGAPAEVTGRRDLGDGKAELTVRKPAGFAGGQVVVRAEANGKRSEQLADLGERADVAYYDRTGLPVPEELDEWGAWQLVGYNGSVYCLPRRDTVYETTAIEGLLRYDPNGQAWERVAFPSDLISKAGLVDVVDATGATLDGALVLLLTDRTDRVALVRLAADGTWEPLDCGYAGNAEGPILCTMASDGEDLYLFGGVVGGADNVTVCRMNLERESADEEPFEMAGQLARARVRPQVAYGDGAFVVSAGVSSAGMFSGVSDAEVLTAGEDGLLAGTAVDFSSLVESTGGTSYAAGAVAGGFLLAGAESADGTADTYELGIGRSVTPTAYEKRASHQVLLAPAATAYRGNFYVLAATENAPNRIFSATAVETVEQPGDYVAPEPEPGPDPEPGPEPEPTPEPGPAPDPAPTDAEGSGETLRPLASTGDALGAPTAVLAAVGAGALATLALTAAAVRRRSARGE</sequence>
<feature type="active site" description="Charge relay system" evidence="5">
    <location>
        <position position="255"/>
    </location>
</feature>
<evidence type="ECO:0000259" key="10">
    <source>
        <dbReference type="Pfam" id="PF00082"/>
    </source>
</evidence>
<gene>
    <name evidence="11" type="ORF">C2L80_03015</name>
</gene>
<dbReference type="PANTHER" id="PTHR43806:SF11">
    <property type="entry name" value="CEREVISIN-RELATED"/>
    <property type="match status" value="1"/>
</dbReference>
<dbReference type="PANTHER" id="PTHR43806">
    <property type="entry name" value="PEPTIDASE S8"/>
    <property type="match status" value="1"/>
</dbReference>
<keyword evidence="9" id="KW-0732">Signal</keyword>
<feature type="active site" description="Charge relay system" evidence="5">
    <location>
        <position position="314"/>
    </location>
</feature>
<dbReference type="RefSeq" id="WP_103262611.1">
    <property type="nucleotide sequence ID" value="NZ_PPEL01000008.1"/>
</dbReference>
<proteinExistence type="inferred from homology"/>
<keyword evidence="8" id="KW-0812">Transmembrane</keyword>
<keyword evidence="3 5" id="KW-0378">Hydrolase</keyword>
<dbReference type="PRINTS" id="PR00723">
    <property type="entry name" value="SUBTILISIN"/>
</dbReference>
<keyword evidence="8" id="KW-0472">Membrane</keyword>
<dbReference type="InterPro" id="IPR011043">
    <property type="entry name" value="Gal_Oxase/kelch_b-propeller"/>
</dbReference>
<keyword evidence="4 5" id="KW-0720">Serine protease</keyword>
<dbReference type="SUPFAM" id="SSF50965">
    <property type="entry name" value="Galactose oxidase, central domain"/>
    <property type="match status" value="1"/>
</dbReference>
<evidence type="ECO:0000256" key="4">
    <source>
        <dbReference type="ARBA" id="ARBA00022825"/>
    </source>
</evidence>
<name>A0A2K2U705_9ACTN</name>
<dbReference type="InterPro" id="IPR036852">
    <property type="entry name" value="Peptidase_S8/S53_dom_sf"/>
</dbReference>
<feature type="domain" description="Peptidase S8/S53" evidence="10">
    <location>
        <begin position="248"/>
        <end position="484"/>
    </location>
</feature>
<dbReference type="InterPro" id="IPR022398">
    <property type="entry name" value="Peptidase_S8_His-AS"/>
</dbReference>
<keyword evidence="12" id="KW-1185">Reference proteome</keyword>
<feature type="signal peptide" evidence="9">
    <location>
        <begin position="1"/>
        <end position="32"/>
    </location>
</feature>
<evidence type="ECO:0000256" key="1">
    <source>
        <dbReference type="ARBA" id="ARBA00011073"/>
    </source>
</evidence>
<dbReference type="PROSITE" id="PS00136">
    <property type="entry name" value="SUBTILASE_ASP"/>
    <property type="match status" value="1"/>
</dbReference>
<dbReference type="InterPro" id="IPR000209">
    <property type="entry name" value="Peptidase_S8/S53_dom"/>
</dbReference>
<dbReference type="GO" id="GO:0006508">
    <property type="term" value="P:proteolysis"/>
    <property type="evidence" value="ECO:0007669"/>
    <property type="project" value="UniProtKB-KW"/>
</dbReference>